<reference evidence="2" key="2">
    <citation type="submission" date="2019-10" db="EMBL/GenBank/DDBJ databases">
        <title>A de novo genome assembly of a pear dwarfing rootstock.</title>
        <authorList>
            <person name="Wang F."/>
            <person name="Wang J."/>
            <person name="Li S."/>
            <person name="Zhang Y."/>
            <person name="Fang M."/>
            <person name="Ma L."/>
            <person name="Zhao Y."/>
            <person name="Jiang S."/>
        </authorList>
    </citation>
    <scope>NUCLEOTIDE SEQUENCE [LARGE SCALE GENOMIC DNA]</scope>
</reference>
<keyword evidence="2" id="KW-1185">Reference proteome</keyword>
<dbReference type="GO" id="GO:0003723">
    <property type="term" value="F:RNA binding"/>
    <property type="evidence" value="ECO:0007669"/>
    <property type="project" value="TreeGrafter"/>
</dbReference>
<dbReference type="GO" id="GO:0005634">
    <property type="term" value="C:nucleus"/>
    <property type="evidence" value="ECO:0007669"/>
    <property type="project" value="TreeGrafter"/>
</dbReference>
<accession>A0A5N5HTG1</accession>
<name>A0A5N5HTG1_9ROSA</name>
<reference evidence="1 2" key="3">
    <citation type="submission" date="2019-11" db="EMBL/GenBank/DDBJ databases">
        <title>A de novo genome assembly of a pear dwarfing rootstock.</title>
        <authorList>
            <person name="Wang F."/>
            <person name="Wang J."/>
            <person name="Li S."/>
            <person name="Zhang Y."/>
            <person name="Fang M."/>
            <person name="Ma L."/>
            <person name="Zhao Y."/>
            <person name="Jiang S."/>
        </authorList>
    </citation>
    <scope>NUCLEOTIDE SEQUENCE [LARGE SCALE GENOMIC DNA]</scope>
    <source>
        <strain evidence="1">S2</strain>
        <tissue evidence="1">Leaf</tissue>
    </source>
</reference>
<dbReference type="Proteomes" id="UP000327157">
    <property type="component" value="Chromosome 12"/>
</dbReference>
<dbReference type="Gene3D" id="3.30.110.20">
    <property type="entry name" value="Alba-like domain"/>
    <property type="match status" value="1"/>
</dbReference>
<proteinExistence type="predicted"/>
<dbReference type="InterPro" id="IPR014560">
    <property type="entry name" value="UCP030333_Alba"/>
</dbReference>
<reference evidence="1 2" key="1">
    <citation type="submission" date="2019-09" db="EMBL/GenBank/DDBJ databases">
        <authorList>
            <person name="Ou C."/>
        </authorList>
    </citation>
    <scope>NUCLEOTIDE SEQUENCE [LARGE SCALE GENOMIC DNA]</scope>
    <source>
        <strain evidence="1">S2</strain>
        <tissue evidence="1">Leaf</tissue>
    </source>
</reference>
<dbReference type="EMBL" id="SMOL01000143">
    <property type="protein sequence ID" value="KAB2631155.1"/>
    <property type="molecule type" value="Genomic_DNA"/>
</dbReference>
<dbReference type="PANTHER" id="PTHR31947:SF19">
    <property type="entry name" value="ALBA DNA_RNA-BINDING PROTEIN"/>
    <property type="match status" value="1"/>
</dbReference>
<gene>
    <name evidence="1" type="ORF">D8674_008674</name>
</gene>
<dbReference type="AlphaFoldDB" id="A0A5N5HTG1"/>
<sequence>MQRVASLLPQSVKAPKKNKIQVSNNKKPFFFYVNLAKRYIKQYKETQYSGSDCGGFFDILIMAKWLLFVQDYKSWELFRNGSVNSLISILFFGMEERLDMGVVQMFVEMPNSKVSCEVFMAALTELLWDQLKTKRTRSRSSSKVKQPFSSRFMDDLLAFLDGSEDTTNECIVCVVIHNIDGLG</sequence>
<evidence type="ECO:0000313" key="1">
    <source>
        <dbReference type="EMBL" id="KAB2631155.1"/>
    </source>
</evidence>
<evidence type="ECO:0000313" key="2">
    <source>
        <dbReference type="Proteomes" id="UP000327157"/>
    </source>
</evidence>
<dbReference type="InterPro" id="IPR036882">
    <property type="entry name" value="Alba-like_dom_sf"/>
</dbReference>
<dbReference type="OrthoDB" id="1699369at2759"/>
<protein>
    <submittedName>
        <fullName evidence="1">Pentatricopeptide repeat-containing protein</fullName>
    </submittedName>
</protein>
<dbReference type="PANTHER" id="PTHR31947">
    <property type="entry name" value="DNA/RNA-BINDING PROTEIN ALBA 3"/>
    <property type="match status" value="1"/>
</dbReference>
<organism evidence="1 2">
    <name type="scientific">Pyrus ussuriensis x Pyrus communis</name>
    <dbReference type="NCBI Taxonomy" id="2448454"/>
    <lineage>
        <taxon>Eukaryota</taxon>
        <taxon>Viridiplantae</taxon>
        <taxon>Streptophyta</taxon>
        <taxon>Embryophyta</taxon>
        <taxon>Tracheophyta</taxon>
        <taxon>Spermatophyta</taxon>
        <taxon>Magnoliopsida</taxon>
        <taxon>eudicotyledons</taxon>
        <taxon>Gunneridae</taxon>
        <taxon>Pentapetalae</taxon>
        <taxon>rosids</taxon>
        <taxon>fabids</taxon>
        <taxon>Rosales</taxon>
        <taxon>Rosaceae</taxon>
        <taxon>Amygdaloideae</taxon>
        <taxon>Maleae</taxon>
        <taxon>Pyrus</taxon>
    </lineage>
</organism>
<comment type="caution">
    <text evidence="1">The sequence shown here is derived from an EMBL/GenBank/DDBJ whole genome shotgun (WGS) entry which is preliminary data.</text>
</comment>